<dbReference type="Proteomes" id="UP000612055">
    <property type="component" value="Unassembled WGS sequence"/>
</dbReference>
<organism evidence="3 4">
    <name type="scientific">Edaphochlamys debaryana</name>
    <dbReference type="NCBI Taxonomy" id="47281"/>
    <lineage>
        <taxon>Eukaryota</taxon>
        <taxon>Viridiplantae</taxon>
        <taxon>Chlorophyta</taxon>
        <taxon>core chlorophytes</taxon>
        <taxon>Chlorophyceae</taxon>
        <taxon>CS clade</taxon>
        <taxon>Chlamydomonadales</taxon>
        <taxon>Chlamydomonadales incertae sedis</taxon>
        <taxon>Edaphochlamys</taxon>
    </lineage>
</organism>
<evidence type="ECO:0000313" key="3">
    <source>
        <dbReference type="EMBL" id="KAG2491237.1"/>
    </source>
</evidence>
<evidence type="ECO:0000256" key="1">
    <source>
        <dbReference type="PROSITE-ProRule" id="PRU10141"/>
    </source>
</evidence>
<evidence type="ECO:0000313" key="4">
    <source>
        <dbReference type="Proteomes" id="UP000612055"/>
    </source>
</evidence>
<reference evidence="3" key="1">
    <citation type="journal article" date="2020" name="bioRxiv">
        <title>Comparative genomics of Chlamydomonas.</title>
        <authorList>
            <person name="Craig R.J."/>
            <person name="Hasan A.R."/>
            <person name="Ness R.W."/>
            <person name="Keightley P.D."/>
        </authorList>
    </citation>
    <scope>NUCLEOTIDE SEQUENCE</scope>
    <source>
        <strain evidence="3">CCAP 11/70</strain>
    </source>
</reference>
<dbReference type="AlphaFoldDB" id="A0A835XU67"/>
<sequence>MPRPDHQAYPPNSYTMGYVNRTNCLIPFSGLQGRDGPIDRPRDLMDPVFGVCWPDGATYEGLATYGYLLDRAIAGYAAPVRTGFDVVSSNVTVVCERSGGPRDGVRSGGDNLDLQADGSGGGGSDGGSVNVGAVMGGVIGAASSSRYALPAAPTPPPKSGTVAVVTVKTPMGPGVVWDVPIADGTVPAEPQPAQLAMTAPTPAVVLTSEVLGKGTYGKVVVGTYSGQRVAVKLFVHALLPQDLLAVAVAAKRQQGSAEDSSDAHSWLKKSFAQVSAHHE</sequence>
<accession>A0A835XU67</accession>
<dbReference type="SUPFAM" id="SSF56112">
    <property type="entry name" value="Protein kinase-like (PK-like)"/>
    <property type="match status" value="1"/>
</dbReference>
<comment type="caution">
    <text evidence="3">The sequence shown here is derived from an EMBL/GenBank/DDBJ whole genome shotgun (WGS) entry which is preliminary data.</text>
</comment>
<proteinExistence type="predicted"/>
<evidence type="ECO:0008006" key="5">
    <source>
        <dbReference type="Google" id="ProtNLM"/>
    </source>
</evidence>
<keyword evidence="1" id="KW-0547">Nucleotide-binding</keyword>
<evidence type="ECO:0000256" key="2">
    <source>
        <dbReference type="SAM" id="MobiDB-lite"/>
    </source>
</evidence>
<feature type="binding site" evidence="1">
    <location>
        <position position="232"/>
    </location>
    <ligand>
        <name>ATP</name>
        <dbReference type="ChEBI" id="CHEBI:30616"/>
    </ligand>
</feature>
<dbReference type="GO" id="GO:0005524">
    <property type="term" value="F:ATP binding"/>
    <property type="evidence" value="ECO:0007669"/>
    <property type="project" value="UniProtKB-UniRule"/>
</dbReference>
<dbReference type="InterPro" id="IPR011009">
    <property type="entry name" value="Kinase-like_dom_sf"/>
</dbReference>
<feature type="region of interest" description="Disordered" evidence="2">
    <location>
        <begin position="97"/>
        <end position="127"/>
    </location>
</feature>
<dbReference type="PROSITE" id="PS00107">
    <property type="entry name" value="PROTEIN_KINASE_ATP"/>
    <property type="match status" value="1"/>
</dbReference>
<keyword evidence="1" id="KW-0067">ATP-binding</keyword>
<dbReference type="Gene3D" id="3.30.200.20">
    <property type="entry name" value="Phosphorylase Kinase, domain 1"/>
    <property type="match status" value="1"/>
</dbReference>
<dbReference type="InterPro" id="IPR017441">
    <property type="entry name" value="Protein_kinase_ATP_BS"/>
</dbReference>
<keyword evidence="4" id="KW-1185">Reference proteome</keyword>
<name>A0A835XU67_9CHLO</name>
<dbReference type="EMBL" id="JAEHOE010000055">
    <property type="protein sequence ID" value="KAG2491237.1"/>
    <property type="molecule type" value="Genomic_DNA"/>
</dbReference>
<protein>
    <recommendedName>
        <fullName evidence="5">Protein kinase domain-containing protein</fullName>
    </recommendedName>
</protein>
<gene>
    <name evidence="3" type="ORF">HYH03_010445</name>
</gene>